<comment type="caution">
    <text evidence="1">The sequence shown here is derived from an EMBL/GenBank/DDBJ whole genome shotgun (WGS) entry which is preliminary data.</text>
</comment>
<gene>
    <name evidence="1" type="ORF">POM88_024646</name>
</gene>
<evidence type="ECO:0000313" key="2">
    <source>
        <dbReference type="Proteomes" id="UP001237642"/>
    </source>
</evidence>
<organism evidence="1 2">
    <name type="scientific">Heracleum sosnowskyi</name>
    <dbReference type="NCBI Taxonomy" id="360622"/>
    <lineage>
        <taxon>Eukaryota</taxon>
        <taxon>Viridiplantae</taxon>
        <taxon>Streptophyta</taxon>
        <taxon>Embryophyta</taxon>
        <taxon>Tracheophyta</taxon>
        <taxon>Spermatophyta</taxon>
        <taxon>Magnoliopsida</taxon>
        <taxon>eudicotyledons</taxon>
        <taxon>Gunneridae</taxon>
        <taxon>Pentapetalae</taxon>
        <taxon>asterids</taxon>
        <taxon>campanulids</taxon>
        <taxon>Apiales</taxon>
        <taxon>Apiaceae</taxon>
        <taxon>Apioideae</taxon>
        <taxon>apioid superclade</taxon>
        <taxon>Tordylieae</taxon>
        <taxon>Tordyliinae</taxon>
        <taxon>Heracleum</taxon>
    </lineage>
</organism>
<reference evidence="1" key="1">
    <citation type="submission" date="2023-02" db="EMBL/GenBank/DDBJ databases">
        <title>Genome of toxic invasive species Heracleum sosnowskyi carries increased number of genes despite the absence of recent whole-genome duplications.</title>
        <authorList>
            <person name="Schelkunov M."/>
            <person name="Shtratnikova V."/>
            <person name="Makarenko M."/>
            <person name="Klepikova A."/>
            <person name="Omelchenko D."/>
            <person name="Novikova G."/>
            <person name="Obukhova E."/>
            <person name="Bogdanov V."/>
            <person name="Penin A."/>
            <person name="Logacheva M."/>
        </authorList>
    </citation>
    <scope>NUCLEOTIDE SEQUENCE</scope>
    <source>
        <strain evidence="1">Hsosn_3</strain>
        <tissue evidence="1">Leaf</tissue>
    </source>
</reference>
<dbReference type="EMBL" id="JAUIZM010000006">
    <property type="protein sequence ID" value="KAK1377902.1"/>
    <property type="molecule type" value="Genomic_DNA"/>
</dbReference>
<protein>
    <submittedName>
        <fullName evidence="1">Uncharacterized protein</fullName>
    </submittedName>
</protein>
<evidence type="ECO:0000313" key="1">
    <source>
        <dbReference type="EMBL" id="KAK1377902.1"/>
    </source>
</evidence>
<name>A0AAD8I2F9_9APIA</name>
<accession>A0AAD8I2F9</accession>
<dbReference type="Proteomes" id="UP001237642">
    <property type="component" value="Unassembled WGS sequence"/>
</dbReference>
<reference evidence="1" key="2">
    <citation type="submission" date="2023-05" db="EMBL/GenBank/DDBJ databases">
        <authorList>
            <person name="Schelkunov M.I."/>
        </authorList>
    </citation>
    <scope>NUCLEOTIDE SEQUENCE</scope>
    <source>
        <strain evidence="1">Hsosn_3</strain>
        <tissue evidence="1">Leaf</tissue>
    </source>
</reference>
<keyword evidence="2" id="KW-1185">Reference proteome</keyword>
<proteinExistence type="predicted"/>
<sequence>MISGDAGFLSEPVKFLDAKSTEARELATRVLSSMISGPKNRKRFMPNQENIGLLVQLLDREAVQSFRIPENGAEIWKLSSDFSRFQPHSKDFPAAVLGMFF</sequence>
<dbReference type="AlphaFoldDB" id="A0AAD8I2F9"/>